<organism evidence="1 2">
    <name type="scientific">Paramecium primaurelia</name>
    <dbReference type="NCBI Taxonomy" id="5886"/>
    <lineage>
        <taxon>Eukaryota</taxon>
        <taxon>Sar</taxon>
        <taxon>Alveolata</taxon>
        <taxon>Ciliophora</taxon>
        <taxon>Intramacronucleata</taxon>
        <taxon>Oligohymenophorea</taxon>
        <taxon>Peniculida</taxon>
        <taxon>Parameciidae</taxon>
        <taxon>Paramecium</taxon>
    </lineage>
</organism>
<evidence type="ECO:0000313" key="1">
    <source>
        <dbReference type="EMBL" id="CAD8050166.1"/>
    </source>
</evidence>
<reference evidence="1" key="1">
    <citation type="submission" date="2021-01" db="EMBL/GenBank/DDBJ databases">
        <authorList>
            <consortium name="Genoscope - CEA"/>
            <person name="William W."/>
        </authorList>
    </citation>
    <scope>NUCLEOTIDE SEQUENCE</scope>
</reference>
<gene>
    <name evidence="1" type="ORF">PPRIM_AZ9-3.1.T0140354</name>
</gene>
<protein>
    <submittedName>
        <fullName evidence="1">Uncharacterized protein</fullName>
    </submittedName>
</protein>
<dbReference type="PANTHER" id="PTHR14374">
    <property type="entry name" value="FOIE GRAS"/>
    <property type="match status" value="1"/>
</dbReference>
<comment type="caution">
    <text evidence="1">The sequence shown here is derived from an EMBL/GenBank/DDBJ whole genome shotgun (WGS) entry which is preliminary data.</text>
</comment>
<sequence length="906" mass="107545">MDLITTNKSIVCILGDYKEKLKNQLSNFEGGMQQFIISLELEYKKLAHQGGGIMKLSWLNKLKTFPSVVIWIYDISESEKLNSLLDNYNSLKQTLLLAKKFQPKIIIILTGRNVGGFDFNYLKKEIDLRKVFAVEFENIGQQLKRLKKMIVEDSQNFYQELFNRYKADASNLQKQEMSDQKLILEIKKTLISEIENNSKKTNKHLQQSYEIVTQLASKRRELLTFIDDNSFYLSYELILQAEEYREIADQLRFKLFRNLEYQDVIQQFEIHFKTFKNIIQYNLFDIQEYLWRVKIFTSIIRFLESKIQTVNYNVVYNYFQTTLLSYIKLQYLGQQQQNSQMEQYGCQIYKSEPEFLGRPNYLIRENDQIIEIKSEQKRYYYQQIMNFRKKEIELAPDVSFIFEIWKQYNDNGQVNYQYTNVYFKYLQILIQKNFDLKQQIQDNLIQFGLMEEYKNLIYLQYQTAPLIKQIQLLSEILLYEQNKITDIKKLASQLNEKLDLVIPANSFISISKLESDESFVQLKIEMNINQQILDLIETGIIYCRNYEIEFIATQNSILKTDKIIEKPVQIKLFGKYLDKLSVTIICQDVDLFSNKYKVNYLSQKSRDPPIINFSSDIAYINEINEIQVELSYVTEVELIGFNLNKNTLQKFKQTDDKIMKTNKFTLLITETQILEKNISFRILGETITKKIKFMFPFTYKIKLKQMSSVYQNAQNRNKNSVSAYSRCSLQLEIYDLVPQETEFIPVVDLDFFNKNKLNVIFQTREQTSYLQFGYFRVKYQRNSNNYEINVYVNDVNVQSYMQNVEIISPPTCKSQQTFEIQVKLKTSEAQNFFIQLKDQEKKSFFVMGRVKQMIWVNDEVILSYLLFPIEIGKCNLPGIQIEIRQPNNPHQLVFDSSGMKSILILP</sequence>
<proteinExistence type="predicted"/>
<dbReference type="OMA" id="SDIAYIN"/>
<evidence type="ECO:0000313" key="2">
    <source>
        <dbReference type="Proteomes" id="UP000688137"/>
    </source>
</evidence>
<accession>A0A8S1KB65</accession>
<dbReference type="PANTHER" id="PTHR14374:SF0">
    <property type="entry name" value="TRAFFICKING PROTEIN PARTICLE COMPLEX SUBUNIT 11"/>
    <property type="match status" value="1"/>
</dbReference>
<dbReference type="EMBL" id="CAJJDM010000011">
    <property type="protein sequence ID" value="CAD8050166.1"/>
    <property type="molecule type" value="Genomic_DNA"/>
</dbReference>
<keyword evidence="2" id="KW-1185">Reference proteome</keyword>
<dbReference type="AlphaFoldDB" id="A0A8S1KB65"/>
<dbReference type="Proteomes" id="UP000688137">
    <property type="component" value="Unassembled WGS sequence"/>
</dbReference>
<name>A0A8S1KB65_PARPR</name>